<dbReference type="EMBL" id="WIXP02000015">
    <property type="protein sequence ID" value="KAF6198985.1"/>
    <property type="molecule type" value="Genomic_DNA"/>
</dbReference>
<sequence>MGTFSCEKGVFSDLSTIARAGPAIMSKIVLRDDILVSLHVSAKLALMELKFETCELTILDYPPKTVHPNITVGTNGIALMLSISGKPTECNTKVQKSSLTLFSDMSVATGTEPPNTMTDGFLTGLLQGNQAEITTTIQKAIYASLGKALNDAKICNLFREYLS</sequence>
<keyword evidence="2" id="KW-1185">Reference proteome</keyword>
<dbReference type="AlphaFoldDB" id="A0A6A4IIB7"/>
<name>A0A6A4IIB7_APOLU</name>
<proteinExistence type="predicted"/>
<evidence type="ECO:0000313" key="2">
    <source>
        <dbReference type="Proteomes" id="UP000466442"/>
    </source>
</evidence>
<comment type="caution">
    <text evidence="1">The sequence shown here is derived from an EMBL/GenBank/DDBJ whole genome shotgun (WGS) entry which is preliminary data.</text>
</comment>
<accession>A0A6A4IIB7</accession>
<gene>
    <name evidence="1" type="ORF">GE061_007008</name>
</gene>
<reference evidence="1" key="1">
    <citation type="journal article" date="2021" name="Mol. Ecol. Resour.">
        <title>Apolygus lucorum genome provides insights into omnivorousness and mesophyll feeding.</title>
        <authorList>
            <person name="Liu Y."/>
            <person name="Liu H."/>
            <person name="Wang H."/>
            <person name="Huang T."/>
            <person name="Liu B."/>
            <person name="Yang B."/>
            <person name="Yin L."/>
            <person name="Li B."/>
            <person name="Zhang Y."/>
            <person name="Zhang S."/>
            <person name="Jiang F."/>
            <person name="Zhang X."/>
            <person name="Ren Y."/>
            <person name="Wang B."/>
            <person name="Wang S."/>
            <person name="Lu Y."/>
            <person name="Wu K."/>
            <person name="Fan W."/>
            <person name="Wang G."/>
        </authorList>
    </citation>
    <scope>NUCLEOTIDE SEQUENCE</scope>
    <source>
        <strain evidence="1">12Hb</strain>
    </source>
</reference>
<evidence type="ECO:0000313" key="1">
    <source>
        <dbReference type="EMBL" id="KAF6198985.1"/>
    </source>
</evidence>
<evidence type="ECO:0008006" key="3">
    <source>
        <dbReference type="Google" id="ProtNLM"/>
    </source>
</evidence>
<protein>
    <recommendedName>
        <fullName evidence="3">Lipid-binding serum glycoprotein N-terminal domain-containing protein</fullName>
    </recommendedName>
</protein>
<organism evidence="1 2">
    <name type="scientific">Apolygus lucorum</name>
    <name type="common">Small green plant bug</name>
    <name type="synonym">Lygocoris lucorum</name>
    <dbReference type="NCBI Taxonomy" id="248454"/>
    <lineage>
        <taxon>Eukaryota</taxon>
        <taxon>Metazoa</taxon>
        <taxon>Ecdysozoa</taxon>
        <taxon>Arthropoda</taxon>
        <taxon>Hexapoda</taxon>
        <taxon>Insecta</taxon>
        <taxon>Pterygota</taxon>
        <taxon>Neoptera</taxon>
        <taxon>Paraneoptera</taxon>
        <taxon>Hemiptera</taxon>
        <taxon>Heteroptera</taxon>
        <taxon>Panheteroptera</taxon>
        <taxon>Cimicomorpha</taxon>
        <taxon>Miridae</taxon>
        <taxon>Mirini</taxon>
        <taxon>Apolygus</taxon>
    </lineage>
</organism>
<dbReference type="Proteomes" id="UP000466442">
    <property type="component" value="Unassembled WGS sequence"/>
</dbReference>